<feature type="binding site" evidence="4">
    <location>
        <position position="304"/>
    </location>
    <ligand>
        <name>allantoate</name>
        <dbReference type="ChEBI" id="CHEBI:17536"/>
    </ligand>
</feature>
<keyword evidence="3" id="KW-0862">Zinc</keyword>
<dbReference type="PIRSF" id="PIRSF001235">
    <property type="entry name" value="Amidase_carbamoylase"/>
    <property type="match status" value="1"/>
</dbReference>
<feature type="binding site" evidence="4">
    <location>
        <position position="317"/>
    </location>
    <ligand>
        <name>allantoate</name>
        <dbReference type="ChEBI" id="CHEBI:17536"/>
    </ligand>
</feature>
<evidence type="ECO:0000313" key="5">
    <source>
        <dbReference type="EMBL" id="MBB3148541.1"/>
    </source>
</evidence>
<name>A0A839UIU4_9HYPH</name>
<comment type="caution">
    <text evidence="5">The sequence shown here is derived from an EMBL/GenBank/DDBJ whole genome shotgun (WGS) entry which is preliminary data.</text>
</comment>
<feature type="binding site" evidence="3">
    <location>
        <position position="145"/>
    </location>
    <ligand>
        <name>Zn(2+)</name>
        <dbReference type="ChEBI" id="CHEBI:29105"/>
        <label>2</label>
    </ligand>
</feature>
<evidence type="ECO:0000256" key="3">
    <source>
        <dbReference type="PIRSR" id="PIRSR001235-1"/>
    </source>
</evidence>
<feature type="binding site" evidence="3">
    <location>
        <position position="110"/>
    </location>
    <ligand>
        <name>Zn(2+)</name>
        <dbReference type="ChEBI" id="CHEBI:29105"/>
        <label>2</label>
    </ligand>
</feature>
<evidence type="ECO:0000313" key="6">
    <source>
        <dbReference type="Proteomes" id="UP000554520"/>
    </source>
</evidence>
<feature type="binding site" evidence="3">
    <location>
        <position position="411"/>
    </location>
    <ligand>
        <name>Zn(2+)</name>
        <dbReference type="ChEBI" id="CHEBI:29105"/>
        <label>2</label>
    </ligand>
</feature>
<proteinExistence type="inferred from homology"/>
<feature type="binding site" evidence="3">
    <location>
        <position position="213"/>
    </location>
    <ligand>
        <name>Zn(2+)</name>
        <dbReference type="ChEBI" id="CHEBI:29105"/>
        <label>1</label>
    </ligand>
</feature>
<dbReference type="RefSeq" id="WP_183664402.1">
    <property type="nucleotide sequence ID" value="NZ_JACHXN010000020.1"/>
</dbReference>
<dbReference type="InterPro" id="IPR010158">
    <property type="entry name" value="Amidase_Cbmase"/>
</dbReference>
<reference evidence="5 6" key="1">
    <citation type="submission" date="2020-08" db="EMBL/GenBank/DDBJ databases">
        <title>Genomic Encyclopedia of Type Strains, Phase III (KMG-III): the genomes of soil and plant-associated and newly described type strains.</title>
        <authorList>
            <person name="Whitman W."/>
        </authorList>
    </citation>
    <scope>NUCLEOTIDE SEQUENCE [LARGE SCALE GENOMIC DNA]</scope>
    <source>
        <strain evidence="5 6">CECT 7015</strain>
    </source>
</reference>
<gene>
    <name evidence="5" type="ORF">FHS21_004989</name>
</gene>
<dbReference type="NCBIfam" id="TIGR01879">
    <property type="entry name" value="hydantase"/>
    <property type="match status" value="1"/>
</dbReference>
<evidence type="ECO:0000256" key="2">
    <source>
        <dbReference type="ARBA" id="ARBA00022801"/>
    </source>
</evidence>
<feature type="binding site" evidence="3">
    <location>
        <position position="99"/>
    </location>
    <ligand>
        <name>Zn(2+)</name>
        <dbReference type="ChEBI" id="CHEBI:29105"/>
        <label>1</label>
    </ligand>
</feature>
<evidence type="ECO:0000256" key="4">
    <source>
        <dbReference type="PIRSR" id="PIRSR001235-2"/>
    </source>
</evidence>
<dbReference type="InterPro" id="IPR036264">
    <property type="entry name" value="Bact_exopeptidase_dim_dom"/>
</dbReference>
<dbReference type="SUPFAM" id="SSF53187">
    <property type="entry name" value="Zn-dependent exopeptidases"/>
    <property type="match status" value="1"/>
</dbReference>
<sequence length="438" mass="47178">MLRNQFEKIDGDQKYRLAQEIETLKPLAVQLFDELREMSRDVQGVTRPSYGEGETEAAAIVQRAAETFGLKSRFDAAGNLLVTRPDCVGARGGVITGSHLDSVPQGGNFDGAAGVIAGLLVLVALEKMGASLSEPVTLFGIRGEESAWFSIHHIGSRAALGLLPAKELDTAKRFDTGRTLRDYMEDLGCNIDAIEKGVPTFDTTALRAYLELHIEQGPVLVHEEIPVGIVSGIRGNFRVRDGHCLGEYAHSGAVPRLMRHDAFLAIAELASRCEKEWETIETEGGDLVLTFGKAHTDPDVHSHNKVPGDFHFVVDARSHEAATLDRIGEFLKTNSAEIAARRGVRITLNGIGCVTPAPMDPSIRQIMTQAAAALAVPAITIASGGGHDAGDFANAGVPSGMVFVRNPKGSHNPDEWMEIDDFIKGTKVLGWTVMQLAK</sequence>
<organism evidence="5 6">
    <name type="scientific">Phyllobacterium trifolii</name>
    <dbReference type="NCBI Taxonomy" id="300193"/>
    <lineage>
        <taxon>Bacteria</taxon>
        <taxon>Pseudomonadati</taxon>
        <taxon>Pseudomonadota</taxon>
        <taxon>Alphaproteobacteria</taxon>
        <taxon>Hyphomicrobiales</taxon>
        <taxon>Phyllobacteriaceae</taxon>
        <taxon>Phyllobacterium</taxon>
    </lineage>
</organism>
<dbReference type="AlphaFoldDB" id="A0A839UIU4"/>
<dbReference type="Gene3D" id="3.30.70.360">
    <property type="match status" value="1"/>
</dbReference>
<feature type="binding site" evidence="4">
    <location>
        <position position="238"/>
    </location>
    <ligand>
        <name>allantoate</name>
        <dbReference type="ChEBI" id="CHEBI:17536"/>
    </ligand>
</feature>
<dbReference type="GO" id="GO:0050538">
    <property type="term" value="F:N-carbamoyl-L-amino-acid hydrolase activity"/>
    <property type="evidence" value="ECO:0007669"/>
    <property type="project" value="UniProtKB-EC"/>
</dbReference>
<dbReference type="SUPFAM" id="SSF55031">
    <property type="entry name" value="Bacterial exopeptidase dimerisation domain"/>
    <property type="match status" value="1"/>
</dbReference>
<dbReference type="Proteomes" id="UP000554520">
    <property type="component" value="Unassembled WGS sequence"/>
</dbReference>
<comment type="similarity">
    <text evidence="1">Belongs to the peptidase M20 family.</text>
</comment>
<accession>A0A839UIU4</accession>
<dbReference type="PANTHER" id="PTHR32494">
    <property type="entry name" value="ALLANTOATE DEIMINASE-RELATED"/>
    <property type="match status" value="1"/>
</dbReference>
<keyword evidence="2 5" id="KW-0378">Hydrolase</keyword>
<dbReference type="EC" id="3.5.1.87" evidence="5"/>
<dbReference type="EMBL" id="JACHXN010000020">
    <property type="protein sequence ID" value="MBB3148541.1"/>
    <property type="molecule type" value="Genomic_DNA"/>
</dbReference>
<feature type="binding site" evidence="3">
    <location>
        <position position="110"/>
    </location>
    <ligand>
        <name>Zn(2+)</name>
        <dbReference type="ChEBI" id="CHEBI:29105"/>
        <label>1</label>
    </ligand>
</feature>
<dbReference type="GO" id="GO:0046872">
    <property type="term" value="F:metal ion binding"/>
    <property type="evidence" value="ECO:0007669"/>
    <property type="project" value="UniProtKB-KW"/>
</dbReference>
<dbReference type="PANTHER" id="PTHR32494:SF5">
    <property type="entry name" value="ALLANTOATE AMIDOHYDROLASE"/>
    <property type="match status" value="1"/>
</dbReference>
<protein>
    <submittedName>
        <fullName evidence="5">N-carbamoyl-L-amino-acid hydrolase</fullName>
        <ecNumber evidence="5">3.5.1.87</ecNumber>
    </submittedName>
</protein>
<dbReference type="InterPro" id="IPR002933">
    <property type="entry name" value="Peptidase_M20"/>
</dbReference>
<keyword evidence="3" id="KW-0479">Metal-binding</keyword>
<dbReference type="Gene3D" id="3.40.630.10">
    <property type="entry name" value="Zn peptidases"/>
    <property type="match status" value="1"/>
</dbReference>
<dbReference type="GO" id="GO:0016813">
    <property type="term" value="F:hydrolase activity, acting on carbon-nitrogen (but not peptide) bonds, in linear amidines"/>
    <property type="evidence" value="ECO:0007669"/>
    <property type="project" value="InterPro"/>
</dbReference>
<comment type="cofactor">
    <cofactor evidence="3">
        <name>Zn(2+)</name>
        <dbReference type="ChEBI" id="CHEBI:29105"/>
    </cofactor>
    <text evidence="3">Binds 2 Zn(2+) ions per subunit.</text>
</comment>
<keyword evidence="6" id="KW-1185">Reference proteome</keyword>
<dbReference type="Pfam" id="PF01546">
    <property type="entry name" value="Peptidase_M20"/>
    <property type="match status" value="1"/>
</dbReference>
<evidence type="ECO:0000256" key="1">
    <source>
        <dbReference type="ARBA" id="ARBA00006153"/>
    </source>
</evidence>